<dbReference type="AlphaFoldDB" id="A0A3B0RTB9"/>
<feature type="region of interest" description="Disordered" evidence="2">
    <location>
        <begin position="1"/>
        <end position="21"/>
    </location>
</feature>
<name>A0A3B0RTB9_9ZZZZ</name>
<dbReference type="InterPro" id="IPR029061">
    <property type="entry name" value="THDP-binding"/>
</dbReference>
<evidence type="ECO:0000259" key="4">
    <source>
        <dbReference type="Pfam" id="PF12573"/>
    </source>
</evidence>
<dbReference type="EC" id="1.2.4.4" evidence="5"/>
<dbReference type="PANTHER" id="PTHR43380">
    <property type="entry name" value="2-OXOISOVALERATE DEHYDROGENASE SUBUNIT ALPHA, MITOCHONDRIAL"/>
    <property type="match status" value="1"/>
</dbReference>
<protein>
    <submittedName>
        <fullName evidence="5">Branched-chain alpha-keto acid dehydrogenase, E1 component, alpha subunit</fullName>
        <ecNumber evidence="5">1.2.4.4</ecNumber>
    </submittedName>
</protein>
<evidence type="ECO:0000259" key="3">
    <source>
        <dbReference type="Pfam" id="PF00676"/>
    </source>
</evidence>
<feature type="domain" description="2-oxoisovalerate dehydrogenase E1 alpha subunit N-terminal" evidence="4">
    <location>
        <begin position="11"/>
        <end position="47"/>
    </location>
</feature>
<evidence type="ECO:0000256" key="1">
    <source>
        <dbReference type="ARBA" id="ARBA00023002"/>
    </source>
</evidence>
<feature type="compositionally biased region" description="Polar residues" evidence="2">
    <location>
        <begin position="1"/>
        <end position="10"/>
    </location>
</feature>
<evidence type="ECO:0000256" key="2">
    <source>
        <dbReference type="SAM" id="MobiDB-lite"/>
    </source>
</evidence>
<dbReference type="GO" id="GO:0009083">
    <property type="term" value="P:branched-chain amino acid catabolic process"/>
    <property type="evidence" value="ECO:0007669"/>
    <property type="project" value="TreeGrafter"/>
</dbReference>
<organism evidence="5">
    <name type="scientific">hydrothermal vent metagenome</name>
    <dbReference type="NCBI Taxonomy" id="652676"/>
    <lineage>
        <taxon>unclassified sequences</taxon>
        <taxon>metagenomes</taxon>
        <taxon>ecological metagenomes</taxon>
    </lineage>
</organism>
<dbReference type="InterPro" id="IPR050771">
    <property type="entry name" value="Alpha-ketoacid_DH_E1_comp"/>
</dbReference>
<dbReference type="InterPro" id="IPR001017">
    <property type="entry name" value="DH_E1"/>
</dbReference>
<dbReference type="CDD" id="cd02000">
    <property type="entry name" value="TPP_E1_PDC_ADC_BCADC"/>
    <property type="match status" value="1"/>
</dbReference>
<keyword evidence="1 5" id="KW-0560">Oxidoreductase</keyword>
<feature type="domain" description="Dehydrogenase E1 component" evidence="3">
    <location>
        <begin position="85"/>
        <end position="305"/>
    </location>
</feature>
<evidence type="ECO:0000313" key="5">
    <source>
        <dbReference type="EMBL" id="VAV86705.1"/>
    </source>
</evidence>
<gene>
    <name evidence="5" type="ORF">MNBD_ALPHA06-2155</name>
</gene>
<dbReference type="PANTHER" id="PTHR43380:SF1">
    <property type="entry name" value="2-OXOISOVALERATE DEHYDROGENASE SUBUNIT ALPHA, MITOCHONDRIAL"/>
    <property type="match status" value="1"/>
</dbReference>
<dbReference type="Pfam" id="PF00676">
    <property type="entry name" value="E1_dh"/>
    <property type="match status" value="1"/>
</dbReference>
<dbReference type="GO" id="GO:0003863">
    <property type="term" value="F:branched-chain 2-oxo acid dehydrogenase activity"/>
    <property type="evidence" value="ECO:0007669"/>
    <property type="project" value="UniProtKB-EC"/>
</dbReference>
<sequence length="305" mass="32908">MRNNKANNQPGFFVPEPAARPGQKPDFSAFAFSDAGAVPMPDMACPATDTHGHANALIRVLDEQGQAVGPWDPKLEADELLDGLRLMCLTRAYDDRMFKLQRQGKMSFYMKSLGEEAVAVAAAKALDKTDMVFPSYRQQGILFARNRDMVDMMCHCISNSRDNLKGRQLPVHYSWAEGNFFSISGNLCTQYPQAVGWAMASVAKGQTAIAASWVGDGTTAEGDFHAALTLASVYRAPVILNVVNNQWAISSFAGIAGGEQASFAARGIGYGLPTLRVDGNDYLAVFAATKWASERARAGLGATLI</sequence>
<dbReference type="SUPFAM" id="SSF52518">
    <property type="entry name" value="Thiamin diphosphate-binding fold (THDP-binding)"/>
    <property type="match status" value="1"/>
</dbReference>
<dbReference type="EMBL" id="UOEE01000009">
    <property type="protein sequence ID" value="VAV86705.1"/>
    <property type="molecule type" value="Genomic_DNA"/>
</dbReference>
<feature type="non-terminal residue" evidence="5">
    <location>
        <position position="305"/>
    </location>
</feature>
<dbReference type="Pfam" id="PF12573">
    <property type="entry name" value="OxoDH_E1alpha_N"/>
    <property type="match status" value="1"/>
</dbReference>
<proteinExistence type="predicted"/>
<dbReference type="Gene3D" id="3.40.50.970">
    <property type="match status" value="1"/>
</dbReference>
<accession>A0A3B0RTB9</accession>
<dbReference type="InterPro" id="IPR022593">
    <property type="entry name" value="Oxoisoval_DH_suAlpha_N_dom"/>
</dbReference>
<reference evidence="5" key="1">
    <citation type="submission" date="2018-06" db="EMBL/GenBank/DDBJ databases">
        <authorList>
            <person name="Zhirakovskaya E."/>
        </authorList>
    </citation>
    <scope>NUCLEOTIDE SEQUENCE</scope>
</reference>